<dbReference type="GO" id="GO:0016301">
    <property type="term" value="F:kinase activity"/>
    <property type="evidence" value="ECO:0007669"/>
    <property type="project" value="UniProtKB-KW"/>
</dbReference>
<sequence length="310" mass="34224">MTRTNTGYRYRAFGLRIDSDIPLPELGDGTRPDGDADLTVVRCGEAEPEWAEGGGGGRLYAAEGIVSFRVPQTAAFRITNGNRIEVHAYSGADEDRIRLYVLGTCMGALLLQRRILPLHGSVVARDGRAYAIVGESGAGKSTLSAALLERGFRLVTDDVAAIVFDERGTPLVMPAYPQQKLWQDSLDRLQIAGSGLRPLFERETKYAVPADGAFWPEPVPLVHIYELVHSDGQTPELQPIAKLERCYTLYRHTFRRSLIVPSGLAAWHFETAVKLAEKTGMYRLMRPAKVFAARESARLIETHADGEVSR</sequence>
<dbReference type="EMBL" id="CAJRAY010000043">
    <property type="protein sequence ID" value="CAG5086063.1"/>
    <property type="molecule type" value="Genomic_DNA"/>
</dbReference>
<accession>A0ABN7RTZ5</accession>
<protein>
    <submittedName>
        <fullName evidence="1">HPr kinase/phosphorylase</fullName>
        <ecNumber evidence="1">2.7.4.-</ecNumber>
    </submittedName>
</protein>
<keyword evidence="1" id="KW-0808">Transferase</keyword>
<keyword evidence="2" id="KW-1185">Reference proteome</keyword>
<dbReference type="Proteomes" id="UP000681526">
    <property type="component" value="Unassembled WGS sequence"/>
</dbReference>
<keyword evidence="1" id="KW-0418">Kinase</keyword>
<proteinExistence type="predicted"/>
<dbReference type="Gene3D" id="3.40.50.300">
    <property type="entry name" value="P-loop containing nucleotide triphosphate hydrolases"/>
    <property type="match status" value="1"/>
</dbReference>
<name>A0ABN7RTZ5_THEXY</name>
<evidence type="ECO:0000313" key="1">
    <source>
        <dbReference type="EMBL" id="CAG5086063.1"/>
    </source>
</evidence>
<organism evidence="1 2">
    <name type="scientific">Thermobacillus xylanilyticus</name>
    <dbReference type="NCBI Taxonomy" id="76633"/>
    <lineage>
        <taxon>Bacteria</taxon>
        <taxon>Bacillati</taxon>
        <taxon>Bacillota</taxon>
        <taxon>Bacilli</taxon>
        <taxon>Bacillales</taxon>
        <taxon>Paenibacillaceae</taxon>
        <taxon>Thermobacillus</taxon>
    </lineage>
</organism>
<dbReference type="SUPFAM" id="SSF53795">
    <property type="entry name" value="PEP carboxykinase-like"/>
    <property type="match status" value="1"/>
</dbReference>
<reference evidence="1 2" key="1">
    <citation type="submission" date="2021-04" db="EMBL/GenBank/DDBJ databases">
        <authorList>
            <person name="Rakotoarivonina H."/>
        </authorList>
    </citation>
    <scope>NUCLEOTIDE SEQUENCE [LARGE SCALE GENOMIC DNA]</scope>
    <source>
        <strain evidence="1 2">XE</strain>
    </source>
</reference>
<dbReference type="InterPro" id="IPR027417">
    <property type="entry name" value="P-loop_NTPase"/>
</dbReference>
<dbReference type="EC" id="2.7.4.-" evidence="1"/>
<gene>
    <name evidence="1" type="primary">txxe 919-hprK3</name>
    <name evidence="1" type="ORF">TXXE_09455</name>
</gene>
<dbReference type="RefSeq" id="WP_213484413.1">
    <property type="nucleotide sequence ID" value="NZ_CAJRAY010000043.1"/>
</dbReference>
<comment type="caution">
    <text evidence="1">The sequence shown here is derived from an EMBL/GenBank/DDBJ whole genome shotgun (WGS) entry which is preliminary data.</text>
</comment>
<evidence type="ECO:0000313" key="2">
    <source>
        <dbReference type="Proteomes" id="UP000681526"/>
    </source>
</evidence>